<evidence type="ECO:0000313" key="2">
    <source>
        <dbReference type="EMBL" id="KAL0631170.1"/>
    </source>
</evidence>
<proteinExistence type="predicted"/>
<feature type="compositionally biased region" description="Gly residues" evidence="1">
    <location>
        <begin position="507"/>
        <end position="517"/>
    </location>
</feature>
<accession>A0ABR3G5H6</accession>
<organism evidence="2 3">
    <name type="scientific">Discina gigas</name>
    <dbReference type="NCBI Taxonomy" id="1032678"/>
    <lineage>
        <taxon>Eukaryota</taxon>
        <taxon>Fungi</taxon>
        <taxon>Dikarya</taxon>
        <taxon>Ascomycota</taxon>
        <taxon>Pezizomycotina</taxon>
        <taxon>Pezizomycetes</taxon>
        <taxon>Pezizales</taxon>
        <taxon>Discinaceae</taxon>
        <taxon>Discina</taxon>
    </lineage>
</organism>
<dbReference type="EMBL" id="JBBBZM010000287">
    <property type="protein sequence ID" value="KAL0631170.1"/>
    <property type="molecule type" value="Genomic_DNA"/>
</dbReference>
<reference evidence="2 3" key="1">
    <citation type="submission" date="2024-02" db="EMBL/GenBank/DDBJ databases">
        <title>Discinaceae phylogenomics.</title>
        <authorList>
            <person name="Dirks A.C."/>
            <person name="James T.Y."/>
        </authorList>
    </citation>
    <scope>NUCLEOTIDE SEQUENCE [LARGE SCALE GENOMIC DNA]</scope>
    <source>
        <strain evidence="2 3">ACD0624</strain>
    </source>
</reference>
<feature type="region of interest" description="Disordered" evidence="1">
    <location>
        <begin position="485"/>
        <end position="545"/>
    </location>
</feature>
<dbReference type="Proteomes" id="UP001447188">
    <property type="component" value="Unassembled WGS sequence"/>
</dbReference>
<evidence type="ECO:0000256" key="1">
    <source>
        <dbReference type="SAM" id="MobiDB-lite"/>
    </source>
</evidence>
<gene>
    <name evidence="2" type="ORF">Q9L58_009970</name>
</gene>
<sequence>MSAITSSRKDTSDLIWPPCRSIAPSPDPAGSDYHNRNLTAEELLEQRVNNLSPDEYRLHRQQQGISRVVGFLRDASHNGPQSTPVPERVGFQPRLFTSLRKHVESFGLDDRQTQYYGAEAPTYPVIPKLSFAHEVMAKLPSRIMQLLDANFYGPEWRGNPVYSIRSCGSSPIQLISSTGFVSQRQPNGSLRLGISDLPFLICEAAATQPLSTLQNYVQEYISGTSGAIRIIIFANLEAESPSSRNHRPAMGHGHPEDDNDTIGYTRGTFSVFQFTTEPNATNPDFPIGNILCMEYQQEFYPTPHPGAVVLTWASILNVVPHHLLGRELRIPYAMLHELFLVAAAGSPPDRGWRPSVHADDPSAPVFDFSCLDKYKNDALRGDGRGAYDHLFEVGVGHRNDAVKKTAMGSRNDGFNQGGIGYNFDGFNVAAMGYAGDRFNQAAMGYRYDGSNQTGMGYRNDGFNQGGIGYNVDGFNMATMRYTDDGSNQSMGVNRDKGKGKRCRDDGGNGVEGEGSGGNAPNQAAKGYGGGGNEKRHRNDDPLAVGWYGGDGLYQAASGSGDKGKGKMVMR</sequence>
<name>A0ABR3G5H6_9PEZI</name>
<comment type="caution">
    <text evidence="2">The sequence shown here is derived from an EMBL/GenBank/DDBJ whole genome shotgun (WGS) entry which is preliminary data.</text>
</comment>
<keyword evidence="3" id="KW-1185">Reference proteome</keyword>
<protein>
    <submittedName>
        <fullName evidence="2">Uncharacterized protein</fullName>
    </submittedName>
</protein>
<evidence type="ECO:0000313" key="3">
    <source>
        <dbReference type="Proteomes" id="UP001447188"/>
    </source>
</evidence>
<feature type="region of interest" description="Disordered" evidence="1">
    <location>
        <begin position="241"/>
        <end position="260"/>
    </location>
</feature>
<feature type="region of interest" description="Disordered" evidence="1">
    <location>
        <begin position="1"/>
        <end position="34"/>
    </location>
</feature>